<dbReference type="SUPFAM" id="SSF52009">
    <property type="entry name" value="Phosphohistidine domain"/>
    <property type="match status" value="1"/>
</dbReference>
<dbReference type="PANTHER" id="PTHR43615:SF1">
    <property type="entry name" value="PPDK_N DOMAIN-CONTAINING PROTEIN"/>
    <property type="match status" value="1"/>
</dbReference>
<keyword evidence="3" id="KW-1185">Reference proteome</keyword>
<dbReference type="Proteomes" id="UP000294325">
    <property type="component" value="Chromosome"/>
</dbReference>
<accession>A0A4P7BYE5</accession>
<dbReference type="GO" id="GO:0016772">
    <property type="term" value="F:transferase activity, transferring phosphorus-containing groups"/>
    <property type="evidence" value="ECO:0007669"/>
    <property type="project" value="InterPro"/>
</dbReference>
<evidence type="ECO:0000313" key="3">
    <source>
        <dbReference type="Proteomes" id="UP000294325"/>
    </source>
</evidence>
<name>A0A4P7BYE5_9GAMM</name>
<dbReference type="EMBL" id="CP038033">
    <property type="protein sequence ID" value="QBQ54190.1"/>
    <property type="molecule type" value="Genomic_DNA"/>
</dbReference>
<sequence length="62" mass="6435">MTFIVPLAAGIVECRGGMLIHSAIIAREYGISCATGIGKATSRIHTGDRVTVDGYLGIVTLS</sequence>
<dbReference type="AlphaFoldDB" id="A0A4P7BYE5"/>
<organism evidence="2 3">
    <name type="scientific">Nitrosococcus wardiae</name>
    <dbReference type="NCBI Taxonomy" id="1814290"/>
    <lineage>
        <taxon>Bacteria</taxon>
        <taxon>Pseudomonadati</taxon>
        <taxon>Pseudomonadota</taxon>
        <taxon>Gammaproteobacteria</taxon>
        <taxon>Chromatiales</taxon>
        <taxon>Chromatiaceae</taxon>
        <taxon>Nitrosococcus</taxon>
    </lineage>
</organism>
<evidence type="ECO:0000259" key="1">
    <source>
        <dbReference type="Pfam" id="PF00391"/>
    </source>
</evidence>
<protein>
    <recommendedName>
        <fullName evidence="1">PEP-utilising enzyme mobile domain-containing protein</fullName>
    </recommendedName>
</protein>
<feature type="domain" description="PEP-utilising enzyme mobile" evidence="1">
    <location>
        <begin position="4"/>
        <end position="57"/>
    </location>
</feature>
<reference evidence="2 3" key="1">
    <citation type="submission" date="2019-03" db="EMBL/GenBank/DDBJ databases">
        <title>The genome sequence of Nitrosococcus wardiae strain D1FHST reveals the archetypal metabolic capacity of ammonia-oxidizing Gammaproteobacteria.</title>
        <authorList>
            <person name="Wang L."/>
            <person name="Lim C.K."/>
            <person name="Hanson T.E."/>
            <person name="Dang H."/>
            <person name="Klotz M.G."/>
        </authorList>
    </citation>
    <scope>NUCLEOTIDE SEQUENCE [LARGE SCALE GENOMIC DNA]</scope>
    <source>
        <strain evidence="2 3">D1FHS</strain>
    </source>
</reference>
<dbReference type="InterPro" id="IPR008279">
    <property type="entry name" value="PEP-util_enz_mobile_dom"/>
</dbReference>
<gene>
    <name evidence="2" type="ORF">E3U44_06490</name>
</gene>
<dbReference type="OrthoDB" id="9765468at2"/>
<dbReference type="Gene3D" id="3.50.30.10">
    <property type="entry name" value="Phosphohistidine domain"/>
    <property type="match status" value="1"/>
</dbReference>
<evidence type="ECO:0000313" key="2">
    <source>
        <dbReference type="EMBL" id="QBQ54190.1"/>
    </source>
</evidence>
<dbReference type="Pfam" id="PF00391">
    <property type="entry name" value="PEP-utilizers"/>
    <property type="match status" value="1"/>
</dbReference>
<proteinExistence type="predicted"/>
<dbReference type="KEGG" id="nwr:E3U44_06490"/>
<dbReference type="PANTHER" id="PTHR43615">
    <property type="entry name" value="PHOSPHOENOLPYRUVATE SYNTHASE-RELATED"/>
    <property type="match status" value="1"/>
</dbReference>
<dbReference type="InterPro" id="IPR036637">
    <property type="entry name" value="Phosphohistidine_dom_sf"/>
</dbReference>
<dbReference type="InterPro" id="IPR051549">
    <property type="entry name" value="PEP_Utilizing_Enz"/>
</dbReference>